<dbReference type="OrthoDB" id="5734447at2"/>
<evidence type="ECO:0000313" key="3">
    <source>
        <dbReference type="Proteomes" id="UP000265509"/>
    </source>
</evidence>
<feature type="domain" description="PilZ" evidence="1">
    <location>
        <begin position="7"/>
        <end position="110"/>
    </location>
</feature>
<dbReference type="Proteomes" id="UP000265509">
    <property type="component" value="Unassembled WGS sequence"/>
</dbReference>
<accession>A0A3L7DVD4</accession>
<gene>
    <name evidence="2" type="ORF">DWB85_12280</name>
</gene>
<dbReference type="AlphaFoldDB" id="A0A3L7DVD4"/>
<dbReference type="GO" id="GO:0035438">
    <property type="term" value="F:cyclic-di-GMP binding"/>
    <property type="evidence" value="ECO:0007669"/>
    <property type="project" value="InterPro"/>
</dbReference>
<dbReference type="RefSeq" id="WP_117955018.1">
    <property type="nucleotide sequence ID" value="NZ_QRAN01000012.1"/>
</dbReference>
<keyword evidence="3" id="KW-1185">Reference proteome</keyword>
<evidence type="ECO:0000259" key="1">
    <source>
        <dbReference type="Pfam" id="PF07238"/>
    </source>
</evidence>
<dbReference type="InterPro" id="IPR009875">
    <property type="entry name" value="PilZ_domain"/>
</dbReference>
<dbReference type="Gene3D" id="2.40.10.220">
    <property type="entry name" value="predicted glycosyltransferase like domains"/>
    <property type="match status" value="1"/>
</dbReference>
<name>A0A3L7DVD4_9GAMM</name>
<protein>
    <submittedName>
        <fullName evidence="2">PilZ domain-containing protein</fullName>
    </submittedName>
</protein>
<dbReference type="Pfam" id="PF07238">
    <property type="entry name" value="PilZ"/>
    <property type="match status" value="1"/>
</dbReference>
<evidence type="ECO:0000313" key="2">
    <source>
        <dbReference type="EMBL" id="RLQ21528.1"/>
    </source>
</evidence>
<comment type="caution">
    <text evidence="2">The sequence shown here is derived from an EMBL/GenBank/DDBJ whole genome shotgun (WGS) entry which is preliminary data.</text>
</comment>
<organism evidence="2 3">
    <name type="scientific">Seongchinamella sediminis</name>
    <dbReference type="NCBI Taxonomy" id="2283635"/>
    <lineage>
        <taxon>Bacteria</taxon>
        <taxon>Pseudomonadati</taxon>
        <taxon>Pseudomonadota</taxon>
        <taxon>Gammaproteobacteria</taxon>
        <taxon>Cellvibrionales</taxon>
        <taxon>Halieaceae</taxon>
        <taxon>Seongchinamella</taxon>
    </lineage>
</organism>
<proteinExistence type="predicted"/>
<dbReference type="SUPFAM" id="SSF141371">
    <property type="entry name" value="PilZ domain-like"/>
    <property type="match status" value="1"/>
</dbReference>
<sequence>MTHDFTDRRRHERIEVVQAIFIEVVSRGSRREADNAIIRCETVDVSVGGLKLLVPSQISTGSQLNLAVPMDNWKENLELVGEAMWCRPAEGKPGYWVGLELRDSSREDMEKWCRVVHTLSA</sequence>
<dbReference type="EMBL" id="QRAN01000012">
    <property type="protein sequence ID" value="RLQ21528.1"/>
    <property type="molecule type" value="Genomic_DNA"/>
</dbReference>
<reference evidence="2 3" key="1">
    <citation type="submission" date="2018-07" db="EMBL/GenBank/DDBJ databases">
        <title>Halioglobus sp. genome submission.</title>
        <authorList>
            <person name="Ye M.-Q."/>
            <person name="Du Z.-J."/>
        </authorList>
    </citation>
    <scope>NUCLEOTIDE SEQUENCE [LARGE SCALE GENOMIC DNA]</scope>
    <source>
        <strain evidence="2 3">U0301</strain>
    </source>
</reference>